<dbReference type="InterPro" id="IPR029039">
    <property type="entry name" value="Flavoprotein-like_sf"/>
</dbReference>
<dbReference type="OrthoDB" id="9812295at2"/>
<gene>
    <name evidence="2" type="ORF">RB2654_06594</name>
</gene>
<dbReference type="EMBL" id="AAMT01000007">
    <property type="protein sequence ID" value="EAQ12757.1"/>
    <property type="molecule type" value="Genomic_DNA"/>
</dbReference>
<organism evidence="2 3">
    <name type="scientific">Maritimibacter alkaliphilus HTCC2654</name>
    <dbReference type="NCBI Taxonomy" id="314271"/>
    <lineage>
        <taxon>Bacteria</taxon>
        <taxon>Pseudomonadati</taxon>
        <taxon>Pseudomonadota</taxon>
        <taxon>Alphaproteobacteria</taxon>
        <taxon>Rhodobacterales</taxon>
        <taxon>Roseobacteraceae</taxon>
        <taxon>Maritimibacter</taxon>
    </lineage>
</organism>
<dbReference type="GO" id="GO:0016491">
    <property type="term" value="F:oxidoreductase activity"/>
    <property type="evidence" value="ECO:0007669"/>
    <property type="project" value="InterPro"/>
</dbReference>
<dbReference type="HOGENOM" id="CLU_055322_2_2_5"/>
<feature type="domain" description="NADPH-dependent FMN reductase-like" evidence="1">
    <location>
        <begin position="8"/>
        <end position="151"/>
    </location>
</feature>
<reference evidence="2 3" key="1">
    <citation type="journal article" date="2010" name="J. Bacteriol.">
        <title>Genome sequences of Pelagibaca bermudensis HTCC2601T and Maritimibacter alkaliphilus HTCC2654T, the type strains of two marine Roseobacter genera.</title>
        <authorList>
            <person name="Thrash J.C."/>
            <person name="Cho J.C."/>
            <person name="Ferriera S."/>
            <person name="Johnson J."/>
            <person name="Vergin K.L."/>
            <person name="Giovannoni S.J."/>
        </authorList>
    </citation>
    <scope>NUCLEOTIDE SEQUENCE [LARGE SCALE GENOMIC DNA]</scope>
    <source>
        <strain evidence="2 3">HTCC2654</strain>
    </source>
</reference>
<name>A3VFY1_9RHOB</name>
<dbReference type="RefSeq" id="WP_008329916.1">
    <property type="nucleotide sequence ID" value="NZ_CH902578.1"/>
</dbReference>
<dbReference type="InterPro" id="IPR005025">
    <property type="entry name" value="FMN_Rdtase-like_dom"/>
</dbReference>
<dbReference type="InterPro" id="IPR050712">
    <property type="entry name" value="NAD(P)H-dep_reductase"/>
</dbReference>
<dbReference type="PANTHER" id="PTHR30543:SF21">
    <property type="entry name" value="NAD(P)H-DEPENDENT FMN REDUCTASE LOT6"/>
    <property type="match status" value="1"/>
</dbReference>
<dbReference type="GO" id="GO:0005829">
    <property type="term" value="C:cytosol"/>
    <property type="evidence" value="ECO:0007669"/>
    <property type="project" value="TreeGrafter"/>
</dbReference>
<dbReference type="Gene3D" id="3.40.50.360">
    <property type="match status" value="1"/>
</dbReference>
<dbReference type="STRING" id="314271.RB2654_06594"/>
<comment type="caution">
    <text evidence="2">The sequence shown here is derived from an EMBL/GenBank/DDBJ whole genome shotgun (WGS) entry which is preliminary data.</text>
</comment>
<proteinExistence type="predicted"/>
<evidence type="ECO:0000313" key="2">
    <source>
        <dbReference type="EMBL" id="EAQ12757.1"/>
    </source>
</evidence>
<sequence>MSQSRPVIHVILASVREVRLGAAIADWVMTQARTQTGLSVELVDLRDHPLPLFDEPHHPRSGKYTRETTKNWSAKVSEADGFVFITPEYNHAYPASLKNALDHLSAEWSGKPVGFVSYGGVAAGTRAVEALLPVIACFEMKPIMQQVNIPFVGAAVVDGVFRAGDVQVQAAEAMFASLAKALGAASD</sequence>
<keyword evidence="3" id="KW-1185">Reference proteome</keyword>
<protein>
    <recommendedName>
        <fullName evidence="1">NADPH-dependent FMN reductase-like domain-containing protein</fullName>
    </recommendedName>
</protein>
<dbReference type="eggNOG" id="COG0431">
    <property type="taxonomic scope" value="Bacteria"/>
</dbReference>
<dbReference type="PANTHER" id="PTHR30543">
    <property type="entry name" value="CHROMATE REDUCTASE"/>
    <property type="match status" value="1"/>
</dbReference>
<dbReference type="AlphaFoldDB" id="A3VFY1"/>
<dbReference type="SUPFAM" id="SSF52218">
    <property type="entry name" value="Flavoproteins"/>
    <property type="match status" value="1"/>
</dbReference>
<dbReference type="Pfam" id="PF03358">
    <property type="entry name" value="FMN_red"/>
    <property type="match status" value="1"/>
</dbReference>
<evidence type="ECO:0000313" key="3">
    <source>
        <dbReference type="Proteomes" id="UP000002931"/>
    </source>
</evidence>
<accession>A3VFY1</accession>
<dbReference type="Proteomes" id="UP000002931">
    <property type="component" value="Unassembled WGS sequence"/>
</dbReference>
<dbReference type="GO" id="GO:0010181">
    <property type="term" value="F:FMN binding"/>
    <property type="evidence" value="ECO:0007669"/>
    <property type="project" value="TreeGrafter"/>
</dbReference>
<evidence type="ECO:0000259" key="1">
    <source>
        <dbReference type="Pfam" id="PF03358"/>
    </source>
</evidence>